<dbReference type="InterPro" id="IPR002110">
    <property type="entry name" value="Ankyrin_rpt"/>
</dbReference>
<evidence type="ECO:0000313" key="5">
    <source>
        <dbReference type="Proteomes" id="UP000800200"/>
    </source>
</evidence>
<reference evidence="4" key="1">
    <citation type="journal article" date="2020" name="Stud. Mycol.">
        <title>101 Dothideomycetes genomes: a test case for predicting lifestyles and emergence of pathogens.</title>
        <authorList>
            <person name="Haridas S."/>
            <person name="Albert R."/>
            <person name="Binder M."/>
            <person name="Bloem J."/>
            <person name="Labutti K."/>
            <person name="Salamov A."/>
            <person name="Andreopoulos B."/>
            <person name="Baker S."/>
            <person name="Barry K."/>
            <person name="Bills G."/>
            <person name="Bluhm B."/>
            <person name="Cannon C."/>
            <person name="Castanera R."/>
            <person name="Culley D."/>
            <person name="Daum C."/>
            <person name="Ezra D."/>
            <person name="Gonzalez J."/>
            <person name="Henrissat B."/>
            <person name="Kuo A."/>
            <person name="Liang C."/>
            <person name="Lipzen A."/>
            <person name="Lutzoni F."/>
            <person name="Magnuson J."/>
            <person name="Mondo S."/>
            <person name="Nolan M."/>
            <person name="Ohm R."/>
            <person name="Pangilinan J."/>
            <person name="Park H.-J."/>
            <person name="Ramirez L."/>
            <person name="Alfaro M."/>
            <person name="Sun H."/>
            <person name="Tritt A."/>
            <person name="Yoshinaga Y."/>
            <person name="Zwiers L.-H."/>
            <person name="Turgeon B."/>
            <person name="Goodwin S."/>
            <person name="Spatafora J."/>
            <person name="Crous P."/>
            <person name="Grigoriev I."/>
        </authorList>
    </citation>
    <scope>NUCLEOTIDE SEQUENCE</scope>
    <source>
        <strain evidence="4">CBS 207.26</strain>
    </source>
</reference>
<evidence type="ECO:0000256" key="3">
    <source>
        <dbReference type="PROSITE-ProRule" id="PRU00023"/>
    </source>
</evidence>
<feature type="non-terminal residue" evidence="4">
    <location>
        <position position="1"/>
    </location>
</feature>
<dbReference type="PANTHER" id="PTHR24198:SF165">
    <property type="entry name" value="ANKYRIN REPEAT-CONTAINING PROTEIN-RELATED"/>
    <property type="match status" value="1"/>
</dbReference>
<dbReference type="PROSITE" id="PS50297">
    <property type="entry name" value="ANK_REP_REGION"/>
    <property type="match status" value="1"/>
</dbReference>
<keyword evidence="2 3" id="KW-0040">ANK repeat</keyword>
<dbReference type="OrthoDB" id="5431422at2759"/>
<evidence type="ECO:0000256" key="2">
    <source>
        <dbReference type="ARBA" id="ARBA00023043"/>
    </source>
</evidence>
<gene>
    <name evidence="4" type="ORF">K469DRAFT_462879</name>
</gene>
<dbReference type="Pfam" id="PF12796">
    <property type="entry name" value="Ank_2"/>
    <property type="match status" value="1"/>
</dbReference>
<sequence length="76" mass="8419">HVEVARILLEHGQDPNSKRKTGHTCLMLAAEQGNYDMVKLLLDNGAFTNSITDQYWNATFAAAYGGNLKVLELILN</sequence>
<keyword evidence="5" id="KW-1185">Reference proteome</keyword>
<feature type="non-terminal residue" evidence="4">
    <location>
        <position position="76"/>
    </location>
</feature>
<dbReference type="PROSITE" id="PS50088">
    <property type="entry name" value="ANK_REPEAT"/>
    <property type="match status" value="1"/>
</dbReference>
<evidence type="ECO:0000256" key="1">
    <source>
        <dbReference type="ARBA" id="ARBA00022737"/>
    </source>
</evidence>
<dbReference type="Proteomes" id="UP000800200">
    <property type="component" value="Unassembled WGS sequence"/>
</dbReference>
<feature type="repeat" description="ANK" evidence="3">
    <location>
        <begin position="21"/>
        <end position="53"/>
    </location>
</feature>
<protein>
    <submittedName>
        <fullName evidence="4">Ankyrin repeat protein</fullName>
    </submittedName>
</protein>
<dbReference type="Gene3D" id="1.25.40.20">
    <property type="entry name" value="Ankyrin repeat-containing domain"/>
    <property type="match status" value="1"/>
</dbReference>
<dbReference type="InterPro" id="IPR036770">
    <property type="entry name" value="Ankyrin_rpt-contain_sf"/>
</dbReference>
<evidence type="ECO:0000313" key="4">
    <source>
        <dbReference type="EMBL" id="KAF2194333.1"/>
    </source>
</evidence>
<dbReference type="EMBL" id="ML994612">
    <property type="protein sequence ID" value="KAF2194333.1"/>
    <property type="molecule type" value="Genomic_DNA"/>
</dbReference>
<name>A0A6A6ETK0_9PEZI</name>
<organism evidence="4 5">
    <name type="scientific">Zopfia rhizophila CBS 207.26</name>
    <dbReference type="NCBI Taxonomy" id="1314779"/>
    <lineage>
        <taxon>Eukaryota</taxon>
        <taxon>Fungi</taxon>
        <taxon>Dikarya</taxon>
        <taxon>Ascomycota</taxon>
        <taxon>Pezizomycotina</taxon>
        <taxon>Dothideomycetes</taxon>
        <taxon>Dothideomycetes incertae sedis</taxon>
        <taxon>Zopfiaceae</taxon>
        <taxon>Zopfia</taxon>
    </lineage>
</organism>
<proteinExistence type="predicted"/>
<dbReference type="AlphaFoldDB" id="A0A6A6ETK0"/>
<keyword evidence="1" id="KW-0677">Repeat</keyword>
<dbReference type="SMART" id="SM00248">
    <property type="entry name" value="ANK"/>
    <property type="match status" value="1"/>
</dbReference>
<accession>A0A6A6ETK0</accession>
<dbReference type="SUPFAM" id="SSF48403">
    <property type="entry name" value="Ankyrin repeat"/>
    <property type="match status" value="1"/>
</dbReference>
<dbReference type="PANTHER" id="PTHR24198">
    <property type="entry name" value="ANKYRIN REPEAT AND PROTEIN KINASE DOMAIN-CONTAINING PROTEIN"/>
    <property type="match status" value="1"/>
</dbReference>